<proteinExistence type="predicted"/>
<protein>
    <submittedName>
        <fullName evidence="2">Uncharacterized protein</fullName>
    </submittedName>
</protein>
<feature type="compositionally biased region" description="Gly residues" evidence="1">
    <location>
        <begin position="26"/>
        <end position="54"/>
    </location>
</feature>
<sequence>MHGGMADGPSRGGEGGEHDEHPGPGEQPGDGVPGNQGGDRGGQQNGRPPRGGLGVARAPDAGARALPMRDHAASDRRRVVLHHD</sequence>
<keyword evidence="3" id="KW-1185">Reference proteome</keyword>
<feature type="region of interest" description="Disordered" evidence="1">
    <location>
        <begin position="1"/>
        <end position="84"/>
    </location>
</feature>
<evidence type="ECO:0000256" key="1">
    <source>
        <dbReference type="SAM" id="MobiDB-lite"/>
    </source>
</evidence>
<feature type="compositionally biased region" description="Basic and acidic residues" evidence="1">
    <location>
        <begin position="14"/>
        <end position="23"/>
    </location>
</feature>
<dbReference type="Proteomes" id="UP001227101">
    <property type="component" value="Chromosome"/>
</dbReference>
<reference evidence="2 3" key="1">
    <citation type="submission" date="2023-06" db="EMBL/GenBank/DDBJ databases">
        <authorList>
            <person name="Oyuntsetseg B."/>
            <person name="Kim S.B."/>
        </authorList>
    </citation>
    <scope>NUCLEOTIDE SEQUENCE [LARGE SCALE GENOMIC DNA]</scope>
    <source>
        <strain evidence="2 3">2-2</strain>
    </source>
</reference>
<accession>A0ABY8XJ57</accession>
<evidence type="ECO:0000313" key="2">
    <source>
        <dbReference type="EMBL" id="WIV55651.1"/>
    </source>
</evidence>
<dbReference type="EMBL" id="CP127173">
    <property type="protein sequence ID" value="WIV55651.1"/>
    <property type="molecule type" value="Genomic_DNA"/>
</dbReference>
<evidence type="ECO:0000313" key="3">
    <source>
        <dbReference type="Proteomes" id="UP001227101"/>
    </source>
</evidence>
<dbReference type="RefSeq" id="WP_285452712.1">
    <property type="nucleotide sequence ID" value="NZ_CP127173.1"/>
</dbReference>
<organism evidence="2 3">
    <name type="scientific">Amycolatopsis nalaikhensis</name>
    <dbReference type="NCBI Taxonomy" id="715472"/>
    <lineage>
        <taxon>Bacteria</taxon>
        <taxon>Bacillati</taxon>
        <taxon>Actinomycetota</taxon>
        <taxon>Actinomycetes</taxon>
        <taxon>Pseudonocardiales</taxon>
        <taxon>Pseudonocardiaceae</taxon>
        <taxon>Amycolatopsis</taxon>
    </lineage>
</organism>
<gene>
    <name evidence="2" type="ORF">QP939_43715</name>
</gene>
<name>A0ABY8XJ57_9PSEU</name>
<feature type="compositionally biased region" description="Basic and acidic residues" evidence="1">
    <location>
        <begin position="67"/>
        <end position="84"/>
    </location>
</feature>
<feature type="compositionally biased region" description="Gly residues" evidence="1">
    <location>
        <begin position="1"/>
        <end position="13"/>
    </location>
</feature>